<accession>A0A8R1UST8</accession>
<name>A0A8R1UST8_PRIPA</name>
<dbReference type="AlphaFoldDB" id="A0A8R1UST8"/>
<reference evidence="2" key="1">
    <citation type="journal article" date="2008" name="Nat. Genet.">
        <title>The Pristionchus pacificus genome provides a unique perspective on nematode lifestyle and parasitism.</title>
        <authorList>
            <person name="Dieterich C."/>
            <person name="Clifton S.W."/>
            <person name="Schuster L.N."/>
            <person name="Chinwalla A."/>
            <person name="Delehaunty K."/>
            <person name="Dinkelacker I."/>
            <person name="Fulton L."/>
            <person name="Fulton R."/>
            <person name="Godfrey J."/>
            <person name="Minx P."/>
            <person name="Mitreva M."/>
            <person name="Roeseler W."/>
            <person name="Tian H."/>
            <person name="Witte H."/>
            <person name="Yang S.P."/>
            <person name="Wilson R.K."/>
            <person name="Sommer R.J."/>
        </authorList>
    </citation>
    <scope>NUCLEOTIDE SEQUENCE [LARGE SCALE GENOMIC DNA]</scope>
    <source>
        <strain evidence="2">PS312</strain>
    </source>
</reference>
<dbReference type="Proteomes" id="UP000005239">
    <property type="component" value="Unassembled WGS sequence"/>
</dbReference>
<evidence type="ECO:0000313" key="1">
    <source>
        <dbReference type="EnsemblMetazoa" id="PPA37964.1"/>
    </source>
</evidence>
<sequence length="145" mass="17035">MGPFFISEKTGFREGKERKTITRQLINQFAIYRPASVRCPAPEHDCKWLGILRWLLNKMLTSGDRTRTEGETTGYEETRDRKRACEIERVPIRKQLRKAHIITEMRRQTFAHLWHGNANEIVITRAARSSMFREFVGKVRETVAD</sequence>
<reference evidence="1" key="2">
    <citation type="submission" date="2022-06" db="UniProtKB">
        <authorList>
            <consortium name="EnsemblMetazoa"/>
        </authorList>
    </citation>
    <scope>IDENTIFICATION</scope>
    <source>
        <strain evidence="1">PS312</strain>
    </source>
</reference>
<organism evidence="1 2">
    <name type="scientific">Pristionchus pacificus</name>
    <name type="common">Parasitic nematode worm</name>
    <dbReference type="NCBI Taxonomy" id="54126"/>
    <lineage>
        <taxon>Eukaryota</taxon>
        <taxon>Metazoa</taxon>
        <taxon>Ecdysozoa</taxon>
        <taxon>Nematoda</taxon>
        <taxon>Chromadorea</taxon>
        <taxon>Rhabditida</taxon>
        <taxon>Rhabditina</taxon>
        <taxon>Diplogasteromorpha</taxon>
        <taxon>Diplogasteroidea</taxon>
        <taxon>Neodiplogasteridae</taxon>
        <taxon>Pristionchus</taxon>
    </lineage>
</organism>
<proteinExistence type="predicted"/>
<gene>
    <name evidence="1" type="primary">WBGene00276333</name>
</gene>
<protein>
    <submittedName>
        <fullName evidence="1">Uncharacterized protein</fullName>
    </submittedName>
</protein>
<dbReference type="EnsemblMetazoa" id="PPA37964.1">
    <property type="protein sequence ID" value="PPA37964.1"/>
    <property type="gene ID" value="WBGene00276333"/>
</dbReference>
<keyword evidence="2" id="KW-1185">Reference proteome</keyword>
<evidence type="ECO:0000313" key="2">
    <source>
        <dbReference type="Proteomes" id="UP000005239"/>
    </source>
</evidence>